<feature type="domain" description="HTH araC/xylS-type" evidence="2">
    <location>
        <begin position="180"/>
        <end position="277"/>
    </location>
</feature>
<reference evidence="4" key="1">
    <citation type="journal article" date="2019" name="Int. J. Syst. Evol. Microbiol.">
        <title>The Global Catalogue of Microorganisms (GCM) 10K type strain sequencing project: providing services to taxonomists for standard genome sequencing and annotation.</title>
        <authorList>
            <consortium name="The Broad Institute Genomics Platform"/>
            <consortium name="The Broad Institute Genome Sequencing Center for Infectious Disease"/>
            <person name="Wu L."/>
            <person name="Ma J."/>
        </authorList>
    </citation>
    <scope>NUCLEOTIDE SEQUENCE [LARGE SCALE GENOMIC DNA]</scope>
    <source>
        <strain evidence="4">KCTC 12708</strain>
    </source>
</reference>
<dbReference type="InterPro" id="IPR037923">
    <property type="entry name" value="HTH-like"/>
</dbReference>
<evidence type="ECO:0000313" key="3">
    <source>
        <dbReference type="EMBL" id="GGZ60757.1"/>
    </source>
</evidence>
<accession>A0ABQ3BXJ0</accession>
<keyword evidence="4" id="KW-1185">Reference proteome</keyword>
<name>A0ABQ3BXJ0_9FLAO</name>
<protein>
    <submittedName>
        <fullName evidence="3">Transcription regulator</fullName>
    </submittedName>
</protein>
<evidence type="ECO:0000256" key="1">
    <source>
        <dbReference type="ARBA" id="ARBA00023125"/>
    </source>
</evidence>
<dbReference type="PROSITE" id="PS01124">
    <property type="entry name" value="HTH_ARAC_FAMILY_2"/>
    <property type="match status" value="1"/>
</dbReference>
<sequence>MKRYTQFKPFIISEFEVTDWHHPRHNHNYYELIYIKHGKGSHLLNKTKVNYKSGDLFLLGPDDSHEFYIEEKTHFIYIKFTASIFEKELGLFHKSTLKKIDLLINHREIRNSVFRFNTQDRDLISQIIAIISSLANDVYTYEKAIIFQLISIFEIMGRYIEVIPSSSVIQQQKSISQGVEPLLSYIHQNIYYPKKLRAQHLAEEFHTTKNYIGKFFKRNMKISLRSYVRQYKLNLIDSRLKTGSYTKKEIASEFGFTDESHLIKTLKKQNEINSQKN</sequence>
<dbReference type="EMBL" id="BMWY01000006">
    <property type="protein sequence ID" value="GGZ60757.1"/>
    <property type="molecule type" value="Genomic_DNA"/>
</dbReference>
<dbReference type="GeneID" id="94369961"/>
<dbReference type="SMART" id="SM00342">
    <property type="entry name" value="HTH_ARAC"/>
    <property type="match status" value="1"/>
</dbReference>
<dbReference type="Gene3D" id="1.10.10.60">
    <property type="entry name" value="Homeodomain-like"/>
    <property type="match status" value="1"/>
</dbReference>
<comment type="caution">
    <text evidence="3">The sequence shown here is derived from an EMBL/GenBank/DDBJ whole genome shotgun (WGS) entry which is preliminary data.</text>
</comment>
<organism evidence="3 4">
    <name type="scientific">Mesonia mobilis</name>
    <dbReference type="NCBI Taxonomy" id="369791"/>
    <lineage>
        <taxon>Bacteria</taxon>
        <taxon>Pseudomonadati</taxon>
        <taxon>Bacteroidota</taxon>
        <taxon>Flavobacteriia</taxon>
        <taxon>Flavobacteriales</taxon>
        <taxon>Flavobacteriaceae</taxon>
        <taxon>Mesonia</taxon>
    </lineage>
</organism>
<dbReference type="Pfam" id="PF02311">
    <property type="entry name" value="AraC_binding"/>
    <property type="match status" value="1"/>
</dbReference>
<dbReference type="RefSeq" id="WP_027885166.1">
    <property type="nucleotide sequence ID" value="NZ_BMWY01000006.1"/>
</dbReference>
<keyword evidence="1" id="KW-0238">DNA-binding</keyword>
<dbReference type="InterPro" id="IPR018060">
    <property type="entry name" value="HTH_AraC"/>
</dbReference>
<dbReference type="Gene3D" id="2.60.120.10">
    <property type="entry name" value="Jelly Rolls"/>
    <property type="match status" value="1"/>
</dbReference>
<dbReference type="Proteomes" id="UP000615593">
    <property type="component" value="Unassembled WGS sequence"/>
</dbReference>
<gene>
    <name evidence="3" type="ORF">GCM10008088_22960</name>
</gene>
<dbReference type="PANTHER" id="PTHR43280">
    <property type="entry name" value="ARAC-FAMILY TRANSCRIPTIONAL REGULATOR"/>
    <property type="match status" value="1"/>
</dbReference>
<dbReference type="Pfam" id="PF12833">
    <property type="entry name" value="HTH_18"/>
    <property type="match status" value="1"/>
</dbReference>
<dbReference type="SUPFAM" id="SSF51215">
    <property type="entry name" value="Regulatory protein AraC"/>
    <property type="match status" value="1"/>
</dbReference>
<dbReference type="InterPro" id="IPR003313">
    <property type="entry name" value="AraC-bd"/>
</dbReference>
<evidence type="ECO:0000259" key="2">
    <source>
        <dbReference type="PROSITE" id="PS01124"/>
    </source>
</evidence>
<dbReference type="PANTHER" id="PTHR43280:SF34">
    <property type="entry name" value="ARAC-FAMILY TRANSCRIPTIONAL REGULATOR"/>
    <property type="match status" value="1"/>
</dbReference>
<proteinExistence type="predicted"/>
<dbReference type="InterPro" id="IPR014710">
    <property type="entry name" value="RmlC-like_jellyroll"/>
</dbReference>
<evidence type="ECO:0000313" key="4">
    <source>
        <dbReference type="Proteomes" id="UP000615593"/>
    </source>
</evidence>